<reference evidence="2" key="1">
    <citation type="submission" date="2021-03" db="EMBL/GenBank/DDBJ databases">
        <authorList>
            <person name="Li Z."/>
            <person name="Yang C."/>
        </authorList>
    </citation>
    <scope>NUCLEOTIDE SEQUENCE</scope>
    <source>
        <strain evidence="2">Dzin_1.0</strain>
        <tissue evidence="2">Leaf</tissue>
    </source>
</reference>
<keyword evidence="3" id="KW-1185">Reference proteome</keyword>
<evidence type="ECO:0000256" key="1">
    <source>
        <dbReference type="SAM" id="MobiDB-lite"/>
    </source>
</evidence>
<gene>
    <name evidence="2" type="ORF">J5N97_020094</name>
</gene>
<feature type="region of interest" description="Disordered" evidence="1">
    <location>
        <begin position="50"/>
        <end position="111"/>
    </location>
</feature>
<evidence type="ECO:0000313" key="3">
    <source>
        <dbReference type="Proteomes" id="UP001085076"/>
    </source>
</evidence>
<name>A0A9D5HDB9_9LILI</name>
<organism evidence="2 3">
    <name type="scientific">Dioscorea zingiberensis</name>
    <dbReference type="NCBI Taxonomy" id="325984"/>
    <lineage>
        <taxon>Eukaryota</taxon>
        <taxon>Viridiplantae</taxon>
        <taxon>Streptophyta</taxon>
        <taxon>Embryophyta</taxon>
        <taxon>Tracheophyta</taxon>
        <taxon>Spermatophyta</taxon>
        <taxon>Magnoliopsida</taxon>
        <taxon>Liliopsida</taxon>
        <taxon>Dioscoreales</taxon>
        <taxon>Dioscoreaceae</taxon>
        <taxon>Dioscorea</taxon>
    </lineage>
</organism>
<dbReference type="Proteomes" id="UP001085076">
    <property type="component" value="Miscellaneous, Linkage group lg05"/>
</dbReference>
<reference evidence="2" key="2">
    <citation type="journal article" date="2022" name="Hortic Res">
        <title>The genome of Dioscorea zingiberensis sheds light on the biosynthesis, origin and evolution of the medicinally important diosgenin saponins.</title>
        <authorList>
            <person name="Li Y."/>
            <person name="Tan C."/>
            <person name="Li Z."/>
            <person name="Guo J."/>
            <person name="Li S."/>
            <person name="Chen X."/>
            <person name="Wang C."/>
            <person name="Dai X."/>
            <person name="Yang H."/>
            <person name="Song W."/>
            <person name="Hou L."/>
            <person name="Xu J."/>
            <person name="Tong Z."/>
            <person name="Xu A."/>
            <person name="Yuan X."/>
            <person name="Wang W."/>
            <person name="Yang Q."/>
            <person name="Chen L."/>
            <person name="Sun Z."/>
            <person name="Wang K."/>
            <person name="Pan B."/>
            <person name="Chen J."/>
            <person name="Bao Y."/>
            <person name="Liu F."/>
            <person name="Qi X."/>
            <person name="Gang D.R."/>
            <person name="Wen J."/>
            <person name="Li J."/>
        </authorList>
    </citation>
    <scope>NUCLEOTIDE SEQUENCE</scope>
    <source>
        <strain evidence="2">Dzin_1.0</strain>
    </source>
</reference>
<comment type="caution">
    <text evidence="2">The sequence shown here is derived from an EMBL/GenBank/DDBJ whole genome shotgun (WGS) entry which is preliminary data.</text>
</comment>
<sequence length="111" mass="12076">MGEEEYRTYIQSHPGEEIYINKSIQDYQEMAIVCGNDQATGSFARAASQSSRSLEAQMEAPPTSPIINLCNQTQGLDDFDNVAPSQPPTTDTQTSSTSKAKEGKKGGKRTN</sequence>
<dbReference type="OrthoDB" id="610340at2759"/>
<evidence type="ECO:0000313" key="2">
    <source>
        <dbReference type="EMBL" id="KAJ0972135.1"/>
    </source>
</evidence>
<dbReference type="AlphaFoldDB" id="A0A9D5HDB9"/>
<feature type="compositionally biased region" description="Low complexity" evidence="1">
    <location>
        <begin position="88"/>
        <end position="98"/>
    </location>
</feature>
<feature type="compositionally biased region" description="Polar residues" evidence="1">
    <location>
        <begin position="65"/>
        <end position="75"/>
    </location>
</feature>
<protein>
    <submittedName>
        <fullName evidence="2">Uncharacterized protein</fullName>
    </submittedName>
</protein>
<dbReference type="EMBL" id="JAGGNH010000005">
    <property type="protein sequence ID" value="KAJ0972135.1"/>
    <property type="molecule type" value="Genomic_DNA"/>
</dbReference>
<proteinExistence type="predicted"/>
<accession>A0A9D5HDB9</accession>